<keyword evidence="2" id="KW-1185">Reference proteome</keyword>
<dbReference type="GeneID" id="9044786"/>
<sequence>MSCFSSQKKIYCDSGIQTRYAWIDESNEWSAYISSEHSTGIDGWPCTRDIVPGLFFCNFCKEHRPHSRKLLKDALDNAQSMDKSGYGGSKAVVSEFLDKANDMFWESFDPELCPLPKCPFNHSANVDSFFKKQESEGKSARARYFMNVDNGYDFSSYKSAECSDIVHQAPTTGSPIDCPTGSSVLGDTFRVDTEDGLNRLSWSVMQAMVSPIRSYSSKKAPCRRMFWAEPSGLHMLLSTPRLSVMSLFTYEVRTGNSRVNFLVYWLKTGLG</sequence>
<reference evidence="1 2" key="1">
    <citation type="submission" date="2008-07" db="EMBL/GenBank/DDBJ databases">
        <authorList>
            <person name="El-Sayed N."/>
            <person name="Caler E."/>
            <person name="Inman J."/>
            <person name="Amedeo P."/>
            <person name="Hass B."/>
            <person name="Wortman J."/>
        </authorList>
    </citation>
    <scope>NUCLEOTIDE SEQUENCE [LARGE SCALE GENOMIC DNA]</scope>
    <source>
        <strain evidence="2">ATCC 50983 / TXsc</strain>
    </source>
</reference>
<name>C5KM53_PERM5</name>
<organism evidence="2">
    <name type="scientific">Perkinsus marinus (strain ATCC 50983 / TXsc)</name>
    <dbReference type="NCBI Taxonomy" id="423536"/>
    <lineage>
        <taxon>Eukaryota</taxon>
        <taxon>Sar</taxon>
        <taxon>Alveolata</taxon>
        <taxon>Perkinsozoa</taxon>
        <taxon>Perkinsea</taxon>
        <taxon>Perkinsida</taxon>
        <taxon>Perkinsidae</taxon>
        <taxon>Perkinsus</taxon>
    </lineage>
</organism>
<evidence type="ECO:0000313" key="2">
    <source>
        <dbReference type="Proteomes" id="UP000007800"/>
    </source>
</evidence>
<dbReference type="RefSeq" id="XP_002782619.1">
    <property type="nucleotide sequence ID" value="XM_002782573.1"/>
</dbReference>
<evidence type="ECO:0000313" key="1">
    <source>
        <dbReference type="EMBL" id="EER14414.1"/>
    </source>
</evidence>
<proteinExistence type="predicted"/>
<dbReference type="OrthoDB" id="10508655at2759"/>
<dbReference type="EMBL" id="GG674250">
    <property type="protein sequence ID" value="EER14414.1"/>
    <property type="molecule type" value="Genomic_DNA"/>
</dbReference>
<protein>
    <submittedName>
        <fullName evidence="1">Uncharacterized protein</fullName>
    </submittedName>
</protein>
<dbReference type="Proteomes" id="UP000007800">
    <property type="component" value="Unassembled WGS sequence"/>
</dbReference>
<dbReference type="AlphaFoldDB" id="C5KM53"/>
<gene>
    <name evidence="1" type="ORF">Pmar_PMAR021167</name>
</gene>
<dbReference type="InParanoid" id="C5KM53"/>
<accession>C5KM53</accession>